<dbReference type="GeneID" id="88179825"/>
<evidence type="ECO:0000256" key="2">
    <source>
        <dbReference type="SAM" id="MobiDB-lite"/>
    </source>
</evidence>
<gene>
    <name evidence="4" type="ORF">CNBG_3545</name>
</gene>
<dbReference type="SUPFAM" id="SSF54928">
    <property type="entry name" value="RNA-binding domain, RBD"/>
    <property type="match status" value="1"/>
</dbReference>
<name>A0A095CBG7_CRYD2</name>
<dbReference type="AlphaFoldDB" id="A0A095CBG7"/>
<dbReference type="InterPro" id="IPR000504">
    <property type="entry name" value="RRM_dom"/>
</dbReference>
<proteinExistence type="predicted"/>
<dbReference type="GO" id="GO:0003723">
    <property type="term" value="F:RNA binding"/>
    <property type="evidence" value="ECO:0007669"/>
    <property type="project" value="UniProtKB-UniRule"/>
</dbReference>
<evidence type="ECO:0000313" key="4">
    <source>
        <dbReference type="EMBL" id="KGB77707.1"/>
    </source>
</evidence>
<dbReference type="RefSeq" id="XP_062883505.1">
    <property type="nucleotide sequence ID" value="XM_063027550.1"/>
</dbReference>
<dbReference type="Gene3D" id="3.30.70.330">
    <property type="match status" value="1"/>
</dbReference>
<dbReference type="GO" id="GO:0005737">
    <property type="term" value="C:cytoplasm"/>
    <property type="evidence" value="ECO:0007669"/>
    <property type="project" value="InterPro"/>
</dbReference>
<dbReference type="Pfam" id="PF00076">
    <property type="entry name" value="RRM_1"/>
    <property type="match status" value="1"/>
</dbReference>
<evidence type="ECO:0000313" key="5">
    <source>
        <dbReference type="Proteomes" id="UP000029445"/>
    </source>
</evidence>
<organism evidence="4 5">
    <name type="scientific">Cryptococcus deuterogattii (strain R265)</name>
    <name type="common">Cryptococcus gattii VGII (strain R265)</name>
    <dbReference type="NCBI Taxonomy" id="294750"/>
    <lineage>
        <taxon>Eukaryota</taxon>
        <taxon>Fungi</taxon>
        <taxon>Dikarya</taxon>
        <taxon>Basidiomycota</taxon>
        <taxon>Agaricomycotina</taxon>
        <taxon>Tremellomycetes</taxon>
        <taxon>Tremellales</taxon>
        <taxon>Cryptococcaceae</taxon>
        <taxon>Cryptococcus</taxon>
        <taxon>Cryptococcus gattii species complex</taxon>
    </lineage>
</organism>
<dbReference type="KEGG" id="cdeu:CNBG_3545"/>
<feature type="region of interest" description="Disordered" evidence="2">
    <location>
        <begin position="102"/>
        <end position="123"/>
    </location>
</feature>
<dbReference type="EMBL" id="CP025759">
    <property type="protein sequence ID" value="KGB77707.1"/>
    <property type="molecule type" value="Genomic_DNA"/>
</dbReference>
<evidence type="ECO:0000259" key="3">
    <source>
        <dbReference type="PROSITE" id="PS50102"/>
    </source>
</evidence>
<dbReference type="FunFam" id="3.30.70.330:FF:000911">
    <property type="entry name" value="Unplaced genomic scaffold supercont2.5, whole genome shotgun sequence"/>
    <property type="match status" value="1"/>
</dbReference>
<feature type="compositionally biased region" description="Basic and acidic residues" evidence="2">
    <location>
        <begin position="109"/>
        <end position="123"/>
    </location>
</feature>
<evidence type="ECO:0000256" key="1">
    <source>
        <dbReference type="PROSITE-ProRule" id="PRU00176"/>
    </source>
</evidence>
<keyword evidence="5" id="KW-1185">Reference proteome</keyword>
<dbReference type="OMA" id="ESEMQTH"/>
<dbReference type="VEuPathDB" id="FungiDB:CNBG_3545"/>
<accession>A0A095CBG7</accession>
<dbReference type="InterPro" id="IPR008111">
    <property type="entry name" value="RNA-bd_8"/>
</dbReference>
<reference evidence="4 5" key="2">
    <citation type="journal article" date="2018" name="Proc. Natl. Acad. Sci.">
        <title>RNAi is a critical determinant of centromere evolution in closely related fungi.</title>
        <authorList>
            <person name="Yadav V."/>
            <person name="Sun S."/>
            <person name="Billmyre R.B."/>
            <person name="Thimmappa B.C."/>
            <person name="Shea T."/>
            <person name="Lintner R."/>
            <person name="Bakkeren G."/>
            <person name="Cuomo C.A."/>
            <person name="Heitman J."/>
            <person name="Sanyal K."/>
        </authorList>
    </citation>
    <scope>NUCLEOTIDE SEQUENCE [LARGE SCALE GENOMIC DNA]</scope>
    <source>
        <strain evidence="4 5">R265</strain>
    </source>
</reference>
<dbReference type="OrthoDB" id="15688at2759"/>
<dbReference type="InterPro" id="IPR012677">
    <property type="entry name" value="Nucleotide-bd_a/b_plait_sf"/>
</dbReference>
<feature type="domain" description="RRM" evidence="3">
    <location>
        <begin position="23"/>
        <end position="101"/>
    </location>
</feature>
<dbReference type="InterPro" id="IPR035979">
    <property type="entry name" value="RBD_domain_sf"/>
</dbReference>
<dbReference type="GO" id="GO:0005634">
    <property type="term" value="C:nucleus"/>
    <property type="evidence" value="ECO:0007669"/>
    <property type="project" value="InterPro"/>
</dbReference>
<dbReference type="PANTHER" id="PTHR45894">
    <property type="entry name" value="RNA-BINDING PROTEIN 8A"/>
    <property type="match status" value="1"/>
</dbReference>
<dbReference type="STRING" id="294750.A0A095CBG7"/>
<dbReference type="PROSITE" id="PS50102">
    <property type="entry name" value="RRM"/>
    <property type="match status" value="1"/>
</dbReference>
<protein>
    <submittedName>
        <fullName evidence="4">RNA-binding protein 8A</fullName>
    </submittedName>
</protein>
<sequence>MADVEMNGKSKDLSWAAKSVEGWNIFVTGLHEEATEEDVQDFFADFGSIKQVNMPLNRRTGYVMGYAIIEYNDRENAERAIAEADGTTFLEQTIHVTFAFAKAPQGGAQRKEGKGRELSPDRR</sequence>
<dbReference type="Proteomes" id="UP000029445">
    <property type="component" value="Chromosome 1"/>
</dbReference>
<dbReference type="SMART" id="SM00360">
    <property type="entry name" value="RRM"/>
    <property type="match status" value="1"/>
</dbReference>
<dbReference type="HOGENOM" id="CLU_012062_18_0_1"/>
<keyword evidence="1" id="KW-0694">RNA-binding</keyword>
<dbReference type="GO" id="GO:0006396">
    <property type="term" value="P:RNA processing"/>
    <property type="evidence" value="ECO:0007669"/>
    <property type="project" value="InterPro"/>
</dbReference>
<reference evidence="4 5" key="1">
    <citation type="journal article" date="2011" name="MBio">
        <title>Genome variation in Cryptococcus gattii, an emerging pathogen of immunocompetent hosts.</title>
        <authorList>
            <person name="D'Souza C.A."/>
            <person name="Kronstad J.W."/>
            <person name="Taylor G."/>
            <person name="Warren R."/>
            <person name="Yuen M."/>
            <person name="Hu G."/>
            <person name="Jung W.H."/>
            <person name="Sham A."/>
            <person name="Kidd S.E."/>
            <person name="Tangen K."/>
            <person name="Lee N."/>
            <person name="Zeilmaker T."/>
            <person name="Sawkins J."/>
            <person name="McVicker G."/>
            <person name="Shah S."/>
            <person name="Gnerre S."/>
            <person name="Griggs A."/>
            <person name="Zeng Q."/>
            <person name="Bartlett K."/>
            <person name="Li W."/>
            <person name="Wang X."/>
            <person name="Heitman J."/>
            <person name="Stajich J.E."/>
            <person name="Fraser J.A."/>
            <person name="Meyer W."/>
            <person name="Carter D."/>
            <person name="Schein J."/>
            <person name="Krzywinski M."/>
            <person name="Kwon-Chung K.J."/>
            <person name="Varma A."/>
            <person name="Wang J."/>
            <person name="Brunham R."/>
            <person name="Fyfe M."/>
            <person name="Ouellette B.F."/>
            <person name="Siddiqui A."/>
            <person name="Marra M."/>
            <person name="Jones S."/>
            <person name="Holt R."/>
            <person name="Birren B.W."/>
            <person name="Galagan J.E."/>
            <person name="Cuomo C.A."/>
        </authorList>
    </citation>
    <scope>NUCLEOTIDE SEQUENCE [LARGE SCALE GENOMIC DNA]</scope>
    <source>
        <strain evidence="4 5">R265</strain>
    </source>
</reference>